<feature type="compositionally biased region" description="Polar residues" evidence="1">
    <location>
        <begin position="26"/>
        <end position="35"/>
    </location>
</feature>
<feature type="region of interest" description="Disordered" evidence="1">
    <location>
        <begin position="1"/>
        <end position="46"/>
    </location>
</feature>
<dbReference type="PIR" id="B82591">
    <property type="entry name" value="B82591"/>
</dbReference>
<evidence type="ECO:0000313" key="2">
    <source>
        <dbReference type="EMBL" id="AAF84980.1"/>
    </source>
</evidence>
<proteinExistence type="predicted"/>
<accession>Q9PBG3</accession>
<evidence type="ECO:0000256" key="1">
    <source>
        <dbReference type="SAM" id="MobiDB-lite"/>
    </source>
</evidence>
<dbReference type="KEGG" id="xfa:XF_2181"/>
<name>Q9PBG3_XYLFA</name>
<evidence type="ECO:0000313" key="3">
    <source>
        <dbReference type="Proteomes" id="UP000000812"/>
    </source>
</evidence>
<protein>
    <submittedName>
        <fullName evidence="2">Uncharacterized protein</fullName>
    </submittedName>
</protein>
<dbReference type="Proteomes" id="UP000000812">
    <property type="component" value="Chromosome"/>
</dbReference>
<sequence length="141" mass="15741">MHTHNKTKRAPILAPTSMMWHPAPAQPNQNNQVTQPAEGGDDEKMRISLQISQATLPSHVAIPGRQLHLHPFKANAPRAMPVLQPHEQPQERLQRLAPPGNSRPSKTLSEKRQAAPQPVPQTGHQRARVLHPPCRRQNSSH</sequence>
<gene>
    <name evidence="2" type="ordered locus">XF_2181</name>
</gene>
<dbReference type="HOGENOM" id="CLU_1824597_0_0_6"/>
<reference evidence="2 3" key="1">
    <citation type="journal article" date="2000" name="Nature">
        <title>The genome sequence of the plant pathogen Xylella fastidiosa.</title>
        <authorList>
            <person name="Simpson A.J."/>
            <person name="Reinach F.C."/>
            <person name="Arruda P."/>
            <person name="Abreu F.A."/>
            <person name="Acencio M."/>
            <person name="Alvarenga R."/>
            <person name="Alves L.M."/>
            <person name="Araya J.E."/>
            <person name="Baia G.S."/>
            <person name="Baptista C.S."/>
            <person name="Barros M.H."/>
            <person name="Bonaccorsi E.D."/>
            <person name="Bordin S."/>
            <person name="Bove J.M."/>
            <person name="Briones M.R."/>
            <person name="Bueno M.R."/>
            <person name="Camargo A.A."/>
            <person name="Camargo L.E."/>
            <person name="Carraro D.M."/>
            <person name="Carrer H."/>
            <person name="Colauto N.B."/>
            <person name="Colombo C."/>
            <person name="Costa F.F."/>
            <person name="Costa M.C."/>
            <person name="Costa-Neto C.M."/>
            <person name="Coutinho L.L."/>
            <person name="Cristofani M."/>
            <person name="Dias-Neto E."/>
            <person name="Docena C."/>
            <person name="El-Dorry H."/>
            <person name="Facincani A.P."/>
            <person name="Ferreira A.J."/>
            <person name="Ferreira V.C."/>
            <person name="Ferro J.A."/>
            <person name="Fraga J.S."/>
            <person name="Franca S.C."/>
            <person name="Franco M.C."/>
            <person name="Frohme M."/>
            <person name="Furlan L.R."/>
            <person name="Garnier M."/>
            <person name="Goldman G.H."/>
            <person name="Goldman M.H."/>
            <person name="Gomes S.L."/>
            <person name="Gruber A."/>
            <person name="Ho P.L."/>
            <person name="Hoheisel J.D."/>
            <person name="Junqueira M.L."/>
            <person name="Kemper E.L."/>
            <person name="Kitajima J.P."/>
            <person name="Krieger J.E."/>
            <person name="Kuramae E.E."/>
            <person name="Laigret F."/>
            <person name="Lambais M.R."/>
            <person name="Leite L.C."/>
            <person name="Lemos E.G."/>
            <person name="Lemos M.V."/>
            <person name="Lopes S.A."/>
            <person name="Lopes C.R."/>
            <person name="Machado J.A."/>
            <person name="Machado M.A."/>
            <person name="Madeira A.M."/>
            <person name="Madeira H.M."/>
            <person name="Marino C.L."/>
            <person name="Marques M.V."/>
            <person name="Martins E.A."/>
            <person name="Martins E.M."/>
            <person name="Matsukuma A.Y."/>
            <person name="Menck C.F."/>
            <person name="Miracca E.C."/>
            <person name="Miyaki C.Y."/>
            <person name="Monteriro-Vitorello C.B."/>
            <person name="Moon D.H."/>
            <person name="Nagai M.A."/>
            <person name="Nascimento A.L."/>
            <person name="Netto L.E."/>
            <person name="Nhani A.Jr."/>
            <person name="Nobrega F.G."/>
            <person name="Nunes L.R."/>
            <person name="Oliveira M.A."/>
            <person name="de Oliveira M.C."/>
            <person name="de Oliveira R.C."/>
            <person name="Palmieri D.A."/>
            <person name="Paris A."/>
            <person name="Peixoto B.R."/>
            <person name="Pereira G.A."/>
            <person name="Pereira H.A.Jr."/>
            <person name="Pesquero J.B."/>
            <person name="Quaggio R.B."/>
            <person name="Roberto P.G."/>
            <person name="Rodrigues V."/>
            <person name="de M Rosa A.J."/>
            <person name="de Rosa V.E.Jr."/>
            <person name="de Sa R.G."/>
            <person name="Santelli R.V."/>
            <person name="Sawasaki H.E."/>
            <person name="da Silva A.C."/>
            <person name="da Silva A.M."/>
            <person name="da Silva F.R."/>
            <person name="da Silva W.A.Jr."/>
            <person name="da Silveira J.F."/>
            <person name="Silvestri M.L."/>
            <person name="Siqueira W.J."/>
            <person name="de Souza A.A."/>
            <person name="de Souza A.P."/>
            <person name="Terenzi M.F."/>
            <person name="Truffi D."/>
            <person name="Tsai S.M."/>
            <person name="Tsuhako M.H."/>
            <person name="Vallada H."/>
            <person name="Van Sluys M.A."/>
            <person name="Verjovski-Almeida S."/>
            <person name="Vettore A.L."/>
            <person name="Zago M.A."/>
            <person name="Zatz M."/>
            <person name="Meidanis J."/>
            <person name="Setubal J.C."/>
        </authorList>
    </citation>
    <scope>NUCLEOTIDE SEQUENCE [LARGE SCALE GENOMIC DNA]</scope>
    <source>
        <strain evidence="2 3">9a5c</strain>
    </source>
</reference>
<dbReference type="AlphaFoldDB" id="Q9PBG3"/>
<dbReference type="STRING" id="160492.XF_2181"/>
<organism evidence="2 3">
    <name type="scientific">Xylella fastidiosa (strain 9a5c)</name>
    <dbReference type="NCBI Taxonomy" id="160492"/>
    <lineage>
        <taxon>Bacteria</taxon>
        <taxon>Pseudomonadati</taxon>
        <taxon>Pseudomonadota</taxon>
        <taxon>Gammaproteobacteria</taxon>
        <taxon>Lysobacterales</taxon>
        <taxon>Lysobacteraceae</taxon>
        <taxon>Xylella</taxon>
    </lineage>
</organism>
<dbReference type="EMBL" id="AE003849">
    <property type="protein sequence ID" value="AAF84980.1"/>
    <property type="molecule type" value="Genomic_DNA"/>
</dbReference>
<feature type="region of interest" description="Disordered" evidence="1">
    <location>
        <begin position="67"/>
        <end position="141"/>
    </location>
</feature>